<dbReference type="KEGG" id="tng:GSTEN00000056G001"/>
<gene>
    <name evidence="2" type="ORF">GSTENG00000056001</name>
</gene>
<evidence type="ECO:0000313" key="2">
    <source>
        <dbReference type="EMBL" id="CAF87013.1"/>
    </source>
</evidence>
<organism evidence="2">
    <name type="scientific">Tetraodon nigroviridis</name>
    <name type="common">Spotted green pufferfish</name>
    <name type="synonym">Chelonodon nigroviridis</name>
    <dbReference type="NCBI Taxonomy" id="99883"/>
    <lineage>
        <taxon>Eukaryota</taxon>
        <taxon>Metazoa</taxon>
        <taxon>Chordata</taxon>
        <taxon>Craniata</taxon>
        <taxon>Vertebrata</taxon>
        <taxon>Euteleostomi</taxon>
        <taxon>Actinopterygii</taxon>
        <taxon>Neopterygii</taxon>
        <taxon>Teleostei</taxon>
        <taxon>Neoteleostei</taxon>
        <taxon>Acanthomorphata</taxon>
        <taxon>Eupercaria</taxon>
        <taxon>Tetraodontiformes</taxon>
        <taxon>Tetradontoidea</taxon>
        <taxon>Tetraodontidae</taxon>
        <taxon>Tetraodon</taxon>
    </lineage>
</organism>
<feature type="region of interest" description="Disordered" evidence="1">
    <location>
        <begin position="1"/>
        <end position="228"/>
    </location>
</feature>
<dbReference type="EMBL" id="CAAE01000248">
    <property type="protein sequence ID" value="CAF87013.1"/>
    <property type="molecule type" value="Genomic_DNA"/>
</dbReference>
<proteinExistence type="predicted"/>
<comment type="caution">
    <text evidence="2">The sequence shown here is derived from an EMBL/GenBank/DDBJ whole genome shotgun (WGS) entry which is preliminary data.</text>
</comment>
<feature type="non-terminal residue" evidence="2">
    <location>
        <position position="1"/>
    </location>
</feature>
<reference evidence="2" key="2">
    <citation type="submission" date="2004-02" db="EMBL/GenBank/DDBJ databases">
        <authorList>
            <consortium name="Genoscope"/>
            <consortium name="Whitehead Institute Centre for Genome Research"/>
        </authorList>
    </citation>
    <scope>NUCLEOTIDE SEQUENCE</scope>
</reference>
<evidence type="ECO:0000256" key="1">
    <source>
        <dbReference type="SAM" id="MobiDB-lite"/>
    </source>
</evidence>
<sequence>QGAGGHRQSHPRHRPRPGLPSGLLRDGHGDPGPVGGHRHPPGWNQGQEEPPEALQAQDHQLLCQVFPQSVDPPPGGPAEETTPGAEDRRGRQGGQGHRGRHHLLAGVGPAELAGSGLPHGHHRGVALHPDGERAHLPTLAGRRPRHRRPQEPAAVRRHQEEGLEVRVLHELVPQEPGGQVRRQGEHPGAHHGGRRRSREGGRQQAGGRRSSDVRSFRSRGGAWRPAGG</sequence>
<reference evidence="2" key="1">
    <citation type="journal article" date="2004" name="Nature">
        <title>Genome duplication in the teleost fish Tetraodon nigroviridis reveals the early vertebrate proto-karyotype.</title>
        <authorList>
            <person name="Jaillon O."/>
            <person name="Aury J.-M."/>
            <person name="Brunet F."/>
            <person name="Petit J.-L."/>
            <person name="Stange-Thomann N."/>
            <person name="Mauceli E."/>
            <person name="Bouneau L."/>
            <person name="Fischer C."/>
            <person name="Ozouf-Costaz C."/>
            <person name="Bernot A."/>
            <person name="Nicaud S."/>
            <person name="Jaffe D."/>
            <person name="Fisher S."/>
            <person name="Lutfalla G."/>
            <person name="Dossat C."/>
            <person name="Segurens B."/>
            <person name="Dasilva C."/>
            <person name="Salanoubat M."/>
            <person name="Levy M."/>
            <person name="Boudet N."/>
            <person name="Castellano S."/>
            <person name="Anthouard V."/>
            <person name="Jubin C."/>
            <person name="Castelli V."/>
            <person name="Katinka M."/>
            <person name="Vacherie B."/>
            <person name="Biemont C."/>
            <person name="Skalli Z."/>
            <person name="Cattolico L."/>
            <person name="Poulain J."/>
            <person name="De Berardinis V."/>
            <person name="Cruaud C."/>
            <person name="Duprat S."/>
            <person name="Brottier P."/>
            <person name="Coutanceau J.-P."/>
            <person name="Gouzy J."/>
            <person name="Parra G."/>
            <person name="Lardier G."/>
            <person name="Chapple C."/>
            <person name="McKernan K.J."/>
            <person name="McEwan P."/>
            <person name="Bosak S."/>
            <person name="Kellis M."/>
            <person name="Volff J.-N."/>
            <person name="Guigo R."/>
            <person name="Zody M.C."/>
            <person name="Mesirov J."/>
            <person name="Lindblad-Toh K."/>
            <person name="Birren B."/>
            <person name="Nusbaum C."/>
            <person name="Kahn D."/>
            <person name="Robinson-Rechavi M."/>
            <person name="Laudet V."/>
            <person name="Schachter V."/>
            <person name="Quetier F."/>
            <person name="Saurin W."/>
            <person name="Scarpelli C."/>
            <person name="Wincker P."/>
            <person name="Lander E.S."/>
            <person name="Weissenbach J."/>
            <person name="Roest Crollius H."/>
        </authorList>
    </citation>
    <scope>NUCLEOTIDE SEQUENCE [LARGE SCALE GENOMIC DNA]</scope>
</reference>
<feature type="compositionally biased region" description="Basic residues" evidence="1">
    <location>
        <begin position="7"/>
        <end position="16"/>
    </location>
</feature>
<protein>
    <submittedName>
        <fullName evidence="2">(spotted green pufferfish) hypothetical protein</fullName>
    </submittedName>
</protein>
<name>Q4TJB9_TETNG</name>
<feature type="compositionally biased region" description="Basic and acidic residues" evidence="1">
    <location>
        <begin position="157"/>
        <end position="169"/>
    </location>
</feature>
<accession>Q4TJB9</accession>
<dbReference type="AlphaFoldDB" id="Q4TJB9"/>